<sequence length="1106" mass="120151">MTISRPPRDNHGSLPPSKGEAVDRRKARPISPPTSSQSANGSSPLKSERRVLKSGSQRLGDREKVRSVSTDHSEPGGPLGATLHRQQSEASLDDPDRPGKIAEFRCADLQQIGWDASTTKSPTPPYSAQSSLSQDGLLPGNGGGVTGANRVTQEEKIKILKLCHEHRMALLDCPTASISSDEEFWELILEMIKAQVRPDLPRRWSKWSAVKELVNLSICRNRRDRTSGRHPPPQRNESAVVHELDFWIDQWNQVWRLREALVYGAKFFTALKCLLGASDIEDLIDDQTEESDSSTISPHISICLPQVQEAIRHRHRQLEESPRGAQSGSAGGCDGDGQCRVSDNGSSSDGSIETSPGAAEKRDALEEAPNISRPGSPMLSVASKEMEAEATGLVETKSLAQEGRQARSASRAGSVVLGSTPPAGIRREKETAEMRSMRSSSLYPPKPCSDIAGHCARADSTDEDLPDLTALFSGRSSGNRQNTEPGQPSSSNQTASDPDNAVENPSKGETVSTRKRKTPSKKEGMHARQGKKPDHSHEGNAAGTADDGTGRNGTRDHALRLPTTTSYQPVDIQRGTSRNHKAERTTKPHTTQNDSQTQNRSTSRTPVLITRENERWSRKHPKPLAPVSISYRAMPARQPSPTPGQTRPSHPEITPNEFYGLLAGKSSGMQATQSAAESDGCSSTRCPPFTRPTSTPRKAFNYYEVTPSITGGDPTPETAQRSKPDPSGLKRSQVTDKLGSVTSDSELWYNQDTGISLRDQNMKHEAIGQGRADLLGVQASSEREPLWTMRPASTSRAASQASNVDSLRGSGQLGGASCKPNVPSGKEANSPHSVTGARTAITACKSKKRRRTDSFLAESSRASGSLASSEITNSLAVPASSESPSSSVTRPNKRRKRQQSQQSSDGHRTLELPSDWHSKSTPSPVTPKRRADTTSPGKLDANSGWTRQGGSGYRKSGPAHDNTWSGPKSGQLWRSSPYNEPSSSPTAKRRRNKQSARLRRNRYKTPAPSTTNSPASSGLFVSPESQSPRISFQATHIRQTEDTEAHQASGKPDEFVRESTDSTEAFLRCSSPMQRGHLHNTLKKLKQECSRVKRRLDALDSKAGLR</sequence>
<evidence type="ECO:0000256" key="1">
    <source>
        <dbReference type="SAM" id="MobiDB-lite"/>
    </source>
</evidence>
<keyword evidence="3" id="KW-1185">Reference proteome</keyword>
<feature type="compositionally biased region" description="Polar residues" evidence="1">
    <location>
        <begin position="791"/>
        <end position="805"/>
    </location>
</feature>
<feature type="compositionally biased region" description="Polar residues" evidence="1">
    <location>
        <begin position="667"/>
        <end position="696"/>
    </location>
</feature>
<feature type="compositionally biased region" description="Basic and acidic residues" evidence="1">
    <location>
        <begin position="59"/>
        <end position="74"/>
    </location>
</feature>
<feature type="compositionally biased region" description="Polar residues" evidence="1">
    <location>
        <begin position="474"/>
        <end position="497"/>
    </location>
</feature>
<comment type="caution">
    <text evidence="2">The sequence shown here is derived from an EMBL/GenBank/DDBJ whole genome shotgun (WGS) entry which is preliminary data.</text>
</comment>
<dbReference type="AlphaFoldDB" id="A0A4Q4T4S0"/>
<feature type="compositionally biased region" description="Basic residues" evidence="1">
    <location>
        <begin position="987"/>
        <end position="1003"/>
    </location>
</feature>
<evidence type="ECO:0000313" key="3">
    <source>
        <dbReference type="Proteomes" id="UP000293360"/>
    </source>
</evidence>
<reference evidence="2 3" key="1">
    <citation type="submission" date="2018-06" db="EMBL/GenBank/DDBJ databases">
        <title>Complete Genomes of Monosporascus.</title>
        <authorList>
            <person name="Robinson A.J."/>
            <person name="Natvig D.O."/>
        </authorList>
    </citation>
    <scope>NUCLEOTIDE SEQUENCE [LARGE SCALE GENOMIC DNA]</scope>
    <source>
        <strain evidence="2 3">CBS 110550</strain>
    </source>
</reference>
<dbReference type="EMBL" id="QJNU01000475">
    <property type="protein sequence ID" value="RYO98095.1"/>
    <property type="molecule type" value="Genomic_DNA"/>
</dbReference>
<feature type="compositionally biased region" description="Polar residues" evidence="1">
    <location>
        <begin position="33"/>
        <end position="45"/>
    </location>
</feature>
<protein>
    <submittedName>
        <fullName evidence="2">Uncharacterized protein</fullName>
    </submittedName>
</protein>
<feature type="compositionally biased region" description="Low complexity" evidence="1">
    <location>
        <begin position="856"/>
        <end position="888"/>
    </location>
</feature>
<feature type="compositionally biased region" description="Polar residues" evidence="1">
    <location>
        <begin position="962"/>
        <end position="986"/>
    </location>
</feature>
<feature type="compositionally biased region" description="Polar residues" evidence="1">
    <location>
        <begin position="588"/>
        <end position="605"/>
    </location>
</feature>
<organism evidence="2 3">
    <name type="scientific">Monosporascus ibericus</name>
    <dbReference type="NCBI Taxonomy" id="155417"/>
    <lineage>
        <taxon>Eukaryota</taxon>
        <taxon>Fungi</taxon>
        <taxon>Dikarya</taxon>
        <taxon>Ascomycota</taxon>
        <taxon>Pezizomycotina</taxon>
        <taxon>Sordariomycetes</taxon>
        <taxon>Xylariomycetidae</taxon>
        <taxon>Xylariales</taxon>
        <taxon>Xylariales incertae sedis</taxon>
        <taxon>Monosporascus</taxon>
    </lineage>
</organism>
<feature type="compositionally biased region" description="Basic and acidic residues" evidence="1">
    <location>
        <begin position="425"/>
        <end position="436"/>
    </location>
</feature>
<feature type="compositionally biased region" description="Polar residues" evidence="1">
    <location>
        <begin position="116"/>
        <end position="134"/>
    </location>
</feature>
<feature type="compositionally biased region" description="Polar residues" evidence="1">
    <location>
        <begin position="341"/>
        <end position="354"/>
    </location>
</feature>
<feature type="region of interest" description="Disordered" evidence="1">
    <location>
        <begin position="1"/>
        <end position="100"/>
    </location>
</feature>
<evidence type="ECO:0000313" key="2">
    <source>
        <dbReference type="EMBL" id="RYO98095.1"/>
    </source>
</evidence>
<feature type="region of interest" description="Disordered" evidence="1">
    <location>
        <begin position="314"/>
        <end position="738"/>
    </location>
</feature>
<feature type="region of interest" description="Disordered" evidence="1">
    <location>
        <begin position="115"/>
        <end position="148"/>
    </location>
</feature>
<feature type="compositionally biased region" description="Basic and acidic residues" evidence="1">
    <location>
        <begin position="905"/>
        <end position="918"/>
    </location>
</feature>
<accession>A0A4Q4T4S0</accession>
<feature type="compositionally biased region" description="Low complexity" evidence="1">
    <location>
        <begin position="1005"/>
        <end position="1017"/>
    </location>
</feature>
<proteinExistence type="predicted"/>
<name>A0A4Q4T4S0_9PEZI</name>
<feature type="compositionally biased region" description="Basic and acidic residues" evidence="1">
    <location>
        <begin position="520"/>
        <end position="538"/>
    </location>
</feature>
<feature type="compositionally biased region" description="Basic and acidic residues" evidence="1">
    <location>
        <begin position="1"/>
        <end position="11"/>
    </location>
</feature>
<dbReference type="Proteomes" id="UP000293360">
    <property type="component" value="Unassembled WGS sequence"/>
</dbReference>
<gene>
    <name evidence="2" type="ORF">DL764_007196</name>
</gene>
<feature type="compositionally biased region" description="Polar residues" evidence="1">
    <location>
        <begin position="1023"/>
        <end position="1037"/>
    </location>
</feature>
<feature type="compositionally biased region" description="Basic and acidic residues" evidence="1">
    <location>
        <begin position="1038"/>
        <end position="1059"/>
    </location>
</feature>
<dbReference type="OrthoDB" id="4745416at2759"/>
<feature type="region of interest" description="Disordered" evidence="1">
    <location>
        <begin position="782"/>
        <end position="1059"/>
    </location>
</feature>